<dbReference type="SUPFAM" id="SSF53300">
    <property type="entry name" value="vWA-like"/>
    <property type="match status" value="1"/>
</dbReference>
<protein>
    <submittedName>
        <fullName evidence="3">Pilus assembly protein</fullName>
    </submittedName>
</protein>
<evidence type="ECO:0000313" key="4">
    <source>
        <dbReference type="Proteomes" id="UP000268192"/>
    </source>
</evidence>
<dbReference type="InterPro" id="IPR002035">
    <property type="entry name" value="VWF_A"/>
</dbReference>
<gene>
    <name evidence="3" type="ORF">D5400_02705</name>
</gene>
<feature type="transmembrane region" description="Helical" evidence="1">
    <location>
        <begin position="39"/>
        <end position="58"/>
    </location>
</feature>
<evidence type="ECO:0000313" key="3">
    <source>
        <dbReference type="EMBL" id="AZN70331.1"/>
    </source>
</evidence>
<dbReference type="InterPro" id="IPR036465">
    <property type="entry name" value="vWFA_dom_sf"/>
</dbReference>
<keyword evidence="1" id="KW-0812">Transmembrane</keyword>
<feature type="domain" description="VWFA" evidence="2">
    <location>
        <begin position="168"/>
        <end position="468"/>
    </location>
</feature>
<keyword evidence="1" id="KW-1133">Transmembrane helix</keyword>
<keyword evidence="1" id="KW-0472">Membrane</keyword>
<sequence length="479" mass="51453">MGSAKSAVFRWSTDYLGAAPMLNLLSHYRRFAKDEAGNIAIMFGLTAVVLLTAGGLAVEVSRAMTERSSMANALDAAVLATARSISLGEITRAEAENYMNAMFAANLNVSAEEVAGYRIENIQFNETTKTLSANGTRDFDTMFRFFGENNALTLRTNSAALYGTTYVEVAMTFDVTGSMGGARLRDLKKAATEGVTLLLGDGESETVRVSSVPYAEAVNAGSLARYVFPDDGGANTAPLRFGDFTTMIESGQRPAGLSPSANLSGSGPLAKDTCATERKGDYAVMPDGPDRAMVNRDDRLSSCPTVALIPLTNDKDRLTSSIATFTAKGVTAGQIGIQWAWYMLAPEWADYLPEGSKPRDPATSSDTVKKYAIIMTDGEFNTAFSGSNRQLPQGPQEREAVRATNQALALCKAMKEDRITVFTIGFGLRDGTRAMNMLRDCATPQDGAIQYFYSATTGADLTAAYTEISRTIQSLRLVR</sequence>
<reference evidence="3 4" key="1">
    <citation type="submission" date="2018-09" db="EMBL/GenBank/DDBJ databases">
        <title>Marinorhizobium profundi gen. nov., sp. nov., isolated from a deep-sea sediment sample from the New Britain Trench and proposal of Marinorhizobiaceae fam. nov. in the order Rhizobiales of the class Alphaproteobacteria.</title>
        <authorList>
            <person name="Cao J."/>
        </authorList>
    </citation>
    <scope>NUCLEOTIDE SEQUENCE [LARGE SCALE GENOMIC DNA]</scope>
    <source>
        <strain evidence="3 4">WS11</strain>
    </source>
</reference>
<dbReference type="EMBL" id="CP032509">
    <property type="protein sequence ID" value="AZN70331.1"/>
    <property type="molecule type" value="Genomic_DNA"/>
</dbReference>
<accession>A0A3Q8XLE9</accession>
<name>A0A3Q8XLE9_9HYPH</name>
<dbReference type="Gene3D" id="3.40.50.410">
    <property type="entry name" value="von Willebrand factor, type A domain"/>
    <property type="match status" value="1"/>
</dbReference>
<keyword evidence="4" id="KW-1185">Reference proteome</keyword>
<dbReference type="AlphaFoldDB" id="A0A3Q8XLE9"/>
<evidence type="ECO:0000256" key="1">
    <source>
        <dbReference type="SAM" id="Phobius"/>
    </source>
</evidence>
<dbReference type="Proteomes" id="UP000268192">
    <property type="component" value="Chromosome"/>
</dbReference>
<dbReference type="KEGG" id="abaw:D5400_02705"/>
<dbReference type="Pfam" id="PF13400">
    <property type="entry name" value="Tad"/>
    <property type="match status" value="1"/>
</dbReference>
<dbReference type="PROSITE" id="PS50234">
    <property type="entry name" value="VWFA"/>
    <property type="match status" value="1"/>
</dbReference>
<proteinExistence type="predicted"/>
<organism evidence="3 4">
    <name type="scientific">Georhizobium profundi</name>
    <dbReference type="NCBI Taxonomy" id="2341112"/>
    <lineage>
        <taxon>Bacteria</taxon>
        <taxon>Pseudomonadati</taxon>
        <taxon>Pseudomonadota</taxon>
        <taxon>Alphaproteobacteria</taxon>
        <taxon>Hyphomicrobiales</taxon>
        <taxon>Rhizobiaceae</taxon>
        <taxon>Georhizobium</taxon>
    </lineage>
</organism>
<dbReference type="InterPro" id="IPR028087">
    <property type="entry name" value="Tad_N"/>
</dbReference>
<evidence type="ECO:0000259" key="2">
    <source>
        <dbReference type="PROSITE" id="PS50234"/>
    </source>
</evidence>